<feature type="domain" description="HTH CENPB-type" evidence="2">
    <location>
        <begin position="51"/>
        <end position="124"/>
    </location>
</feature>
<dbReference type="AlphaFoldDB" id="A0A1E3B2F9"/>
<gene>
    <name evidence="3" type="ORF">SI65_09343</name>
</gene>
<dbReference type="InterPro" id="IPR009057">
    <property type="entry name" value="Homeodomain-like_sf"/>
</dbReference>
<comment type="caution">
    <text evidence="3">The sequence shown here is derived from an EMBL/GenBank/DDBJ whole genome shotgun (WGS) entry which is preliminary data.</text>
</comment>
<dbReference type="PANTHER" id="PTHR19303">
    <property type="entry name" value="TRANSPOSON"/>
    <property type="match status" value="1"/>
</dbReference>
<evidence type="ECO:0000313" key="4">
    <source>
        <dbReference type="Proteomes" id="UP000094569"/>
    </source>
</evidence>
<dbReference type="Gene3D" id="1.10.10.60">
    <property type="entry name" value="Homeodomain-like"/>
    <property type="match status" value="1"/>
</dbReference>
<dbReference type="GO" id="GO:0005634">
    <property type="term" value="C:nucleus"/>
    <property type="evidence" value="ECO:0007669"/>
    <property type="project" value="TreeGrafter"/>
</dbReference>
<keyword evidence="4" id="KW-1185">Reference proteome</keyword>
<protein>
    <recommendedName>
        <fullName evidence="2">HTH CENPB-type domain-containing protein</fullName>
    </recommendedName>
</protein>
<dbReference type="EMBL" id="JXNT01000018">
    <property type="protein sequence ID" value="ODM15104.1"/>
    <property type="molecule type" value="Genomic_DNA"/>
</dbReference>
<dbReference type="GO" id="GO:0003677">
    <property type="term" value="F:DNA binding"/>
    <property type="evidence" value="ECO:0007669"/>
    <property type="project" value="UniProtKB-KW"/>
</dbReference>
<reference evidence="3 4" key="1">
    <citation type="journal article" date="2016" name="BMC Genomics">
        <title>Comparative genomic and transcriptomic analyses of the Fuzhuan brick tea-fermentation fungus Aspergillus cristatus.</title>
        <authorList>
            <person name="Ge Y."/>
            <person name="Wang Y."/>
            <person name="Liu Y."/>
            <person name="Tan Y."/>
            <person name="Ren X."/>
            <person name="Zhang X."/>
            <person name="Hyde K.D."/>
            <person name="Liu Y."/>
            <person name="Liu Z."/>
        </authorList>
    </citation>
    <scope>NUCLEOTIDE SEQUENCE [LARGE SCALE GENOMIC DNA]</scope>
    <source>
        <strain evidence="3 4">GZAAS20.1005</strain>
    </source>
</reference>
<dbReference type="PANTHER" id="PTHR19303:SF74">
    <property type="entry name" value="POGO TRANSPOSABLE ELEMENT WITH KRAB DOMAIN"/>
    <property type="match status" value="1"/>
</dbReference>
<proteinExistence type="predicted"/>
<sequence>MESQSKESRIQMAFNAYKKGQFKTKKAAALAFDIPQSTLRRRIGGTTSRSEKIANCRKLSETEESTLSAWILDMDRRGLPLQLSSVCHLAQSSLSARLASTKPAIIGEHWVYGFIQRHQELKSKYSWKYDYQRAKCENPELIQGWFTRVQQTIQQYGIQMEDIYNMDETGFQMGVTSTAKVVCGFETKQSHAKALQPGNREWVTAIICINAVGWALPPQIIFAAANHQSVWYHDLPDNYVVSVSTNGWTTDELGFEWLQKVFEPCTAL</sequence>
<name>A0A1E3B2F9_ASPCR</name>
<dbReference type="SUPFAM" id="SSF46689">
    <property type="entry name" value="Homeodomain-like"/>
    <property type="match status" value="1"/>
</dbReference>
<dbReference type="InterPro" id="IPR050863">
    <property type="entry name" value="CenT-Element_Derived"/>
</dbReference>
<keyword evidence="1" id="KW-0238">DNA-binding</keyword>
<dbReference type="PROSITE" id="PS51253">
    <property type="entry name" value="HTH_CENPB"/>
    <property type="match status" value="1"/>
</dbReference>
<accession>A0A1E3B2F9</accession>
<dbReference type="InterPro" id="IPR004875">
    <property type="entry name" value="DDE_SF_endonuclease_dom"/>
</dbReference>
<dbReference type="OrthoDB" id="4207519at2759"/>
<evidence type="ECO:0000256" key="1">
    <source>
        <dbReference type="ARBA" id="ARBA00023125"/>
    </source>
</evidence>
<dbReference type="Pfam" id="PF03184">
    <property type="entry name" value="DDE_1"/>
    <property type="match status" value="1"/>
</dbReference>
<dbReference type="InterPro" id="IPR006600">
    <property type="entry name" value="HTH_CenpB_DNA-bd_dom"/>
</dbReference>
<evidence type="ECO:0000313" key="3">
    <source>
        <dbReference type="EMBL" id="ODM15104.1"/>
    </source>
</evidence>
<dbReference type="Pfam" id="PF03221">
    <property type="entry name" value="HTH_Tnp_Tc5"/>
    <property type="match status" value="1"/>
</dbReference>
<dbReference type="STRING" id="573508.A0A1E3B2F9"/>
<dbReference type="VEuPathDB" id="FungiDB:SI65_09343"/>
<evidence type="ECO:0000259" key="2">
    <source>
        <dbReference type="PROSITE" id="PS51253"/>
    </source>
</evidence>
<dbReference type="Proteomes" id="UP000094569">
    <property type="component" value="Unassembled WGS sequence"/>
</dbReference>
<organism evidence="3 4">
    <name type="scientific">Aspergillus cristatus</name>
    <name type="common">Chinese Fuzhuan brick tea-fermentation fungus</name>
    <name type="synonym">Eurotium cristatum</name>
    <dbReference type="NCBI Taxonomy" id="573508"/>
    <lineage>
        <taxon>Eukaryota</taxon>
        <taxon>Fungi</taxon>
        <taxon>Dikarya</taxon>
        <taxon>Ascomycota</taxon>
        <taxon>Pezizomycotina</taxon>
        <taxon>Eurotiomycetes</taxon>
        <taxon>Eurotiomycetidae</taxon>
        <taxon>Eurotiales</taxon>
        <taxon>Aspergillaceae</taxon>
        <taxon>Aspergillus</taxon>
        <taxon>Aspergillus subgen. Aspergillus</taxon>
    </lineage>
</organism>